<dbReference type="GO" id="GO:0005634">
    <property type="term" value="C:nucleus"/>
    <property type="evidence" value="ECO:0007669"/>
    <property type="project" value="UniProtKB-SubCell"/>
</dbReference>
<dbReference type="FunFam" id="3.90.70.10:FF:000005">
    <property type="entry name" value="Ubiquitin carboxyl-terminal hydrolase 7"/>
    <property type="match status" value="1"/>
</dbReference>
<comment type="similarity">
    <text evidence="3">Belongs to the peptidase C19 family.</text>
</comment>
<reference evidence="13" key="1">
    <citation type="submission" date="2022-07" db="EMBL/GenBank/DDBJ databases">
        <title>Phylogenomic reconstructions and comparative analyses of Kickxellomycotina fungi.</title>
        <authorList>
            <person name="Reynolds N.K."/>
            <person name="Stajich J.E."/>
            <person name="Barry K."/>
            <person name="Grigoriev I.V."/>
            <person name="Crous P."/>
            <person name="Smith M.E."/>
        </authorList>
    </citation>
    <scope>NUCLEOTIDE SEQUENCE</scope>
    <source>
        <strain evidence="13">RSA 476</strain>
    </source>
</reference>
<keyword evidence="5 13" id="KW-0645">Protease</keyword>
<name>A0A9W8IPX5_9FUNG</name>
<comment type="subcellular location">
    <subcellularLocation>
        <location evidence="2">Nucleus</location>
    </subcellularLocation>
</comment>
<evidence type="ECO:0000256" key="6">
    <source>
        <dbReference type="ARBA" id="ARBA00022786"/>
    </source>
</evidence>
<dbReference type="GO" id="GO:0016579">
    <property type="term" value="P:protein deubiquitination"/>
    <property type="evidence" value="ECO:0007669"/>
    <property type="project" value="InterPro"/>
</dbReference>
<dbReference type="Pfam" id="PF12436">
    <property type="entry name" value="USP7_ICP0_bdg"/>
    <property type="match status" value="1"/>
</dbReference>
<dbReference type="PROSITE" id="PS50144">
    <property type="entry name" value="MATH"/>
    <property type="match status" value="1"/>
</dbReference>
<keyword evidence="6" id="KW-0833">Ubl conjugation pathway</keyword>
<feature type="domain" description="USP" evidence="12">
    <location>
        <begin position="244"/>
        <end position="570"/>
    </location>
</feature>
<feature type="compositionally biased region" description="Gly residues" evidence="10">
    <location>
        <begin position="1186"/>
        <end position="1196"/>
    </location>
</feature>
<keyword evidence="9" id="KW-0539">Nucleus</keyword>
<feature type="region of interest" description="Disordered" evidence="10">
    <location>
        <begin position="534"/>
        <end position="554"/>
    </location>
</feature>
<dbReference type="InterPro" id="IPR050164">
    <property type="entry name" value="Peptidase_C19"/>
</dbReference>
<dbReference type="InterPro" id="IPR028889">
    <property type="entry name" value="USP"/>
</dbReference>
<evidence type="ECO:0000256" key="5">
    <source>
        <dbReference type="ARBA" id="ARBA00022670"/>
    </source>
</evidence>
<dbReference type="PANTHER" id="PTHR24006:SF644">
    <property type="entry name" value="UBIQUITIN CARBOXYL-TERMINAL HYDROLASE 7"/>
    <property type="match status" value="1"/>
</dbReference>
<keyword evidence="7 13" id="KW-0378">Hydrolase</keyword>
<evidence type="ECO:0000256" key="2">
    <source>
        <dbReference type="ARBA" id="ARBA00004123"/>
    </source>
</evidence>
<dbReference type="InterPro" id="IPR038765">
    <property type="entry name" value="Papain-like_cys_pep_sf"/>
</dbReference>
<feature type="compositionally biased region" description="Polar residues" evidence="10">
    <location>
        <begin position="535"/>
        <end position="545"/>
    </location>
</feature>
<dbReference type="EMBL" id="JANBUY010000018">
    <property type="protein sequence ID" value="KAJ2867428.1"/>
    <property type="molecule type" value="Genomic_DNA"/>
</dbReference>
<dbReference type="InterPro" id="IPR001394">
    <property type="entry name" value="Peptidase_C19_UCH"/>
</dbReference>
<dbReference type="EC" id="3.4.19.12" evidence="4"/>
<sequence length="1300" mass="146548">MDHKSEAELDALTHVSRDASAPREDSAITPAASPSPSAMDVGRPMEVAPASQSVNLSTLREEEFMAANSILPPKLEEEGHGYFHWEIDNWMALPERAVSQTFTVAGHDWDILMFPRGNQASETVSLYIEYKPKESKGGEDNGSGGSDEWHSCALFTLAMSNVNEPEVFKVNTAQHRFTAEETDWGFTRFSDIRHLLTPADEDTPALIENRRVRISAYVRVVRDPLGVLWHNFHNYNSRKHTGYVGLRNQGATCYMNSLLQSLYFTNEFRNAVYQIPTEADDPKKSVALALQRVFYSLQVSNDAVDTTELTKSFGWDSLESFMQHDVQEFNRVLQDNLETKMKGTVVDGAVAKLFEGKMKSYIRCVNVDYESSRVENYYDISLNVKGCNTLRDSFANYCEVETLNGENKYQAEGFGLQDAKKGVIFESFPPVLQLQLKRFEYDFRRDAMVKINDRHEFPPTIDLGEFLSDDADRSQSWNYVLHGVLVHSGDLHGGHYFGLLRPNLEEKWYRFDDDRVVPTCASEVFEEFYGGDFGPSQQPQYQPLGTSARDRPRPASKRFTNAYMLVYIREALRDSVLCSGDAPVPQHLLQRIQNEKDEVARKQREKLEIASTLVVKVVGDEHFEQHQGFDLCYFDQRQPANSALFCERMPRTMTLAKFKARYAEYIGHSVDDFRLWSMVGRINKTLRCDAPLVAESLSMTLMQLKDNKSGKWPELRLYCEMRSDDVPDDFDAKIPSELSLVHMRFYDPSRQLMTGVGHTYVHATQTVRDLMPRLREAAVLSPDTPITVFEEVKPTLIDLMDPNATFRKAEIATGDIICFQVSLEADQGNYRLPTVPEYFDEVHHRVCVRFVPRPARNDVDDFSNGNGDEATDDGTAGAETLSPVLNVSCKSPYDDVSYWLAEQLGMRDPLKLRFYTVNSAGQPRSPVRRTPTSTLSDMLSNSLYTQPPLNSQGVPEYTVMYERLEVDILQIENMRGIRVTYVGKSMKDELQLEVLVPKTGPAQKLLEATYLKVENALRSVTQRNGDVAPPKAFNLRFYSIAGHRVDHVLDGSERMSELGNPGVSDIVAELQSPESNLDVIAPAAAAAVAAAQDDDAGDGSRMETDDVVVFEKSCTELEVFHFYRELSHAHSVPFLFKVYPGELWPATWARLERKLGLGEKELKNLGVVYGAQGVHELRRCRVIQDGEGGASPGSGQGTPSVTPPPPQAQQPSEDVEVDDGTPSDREMTTAEDNSTLCLWDVIQQTRAEEQQRLRTMEDDPNNLAQMPVMGPPAGFIGLNHIDRSSRHRGAHHERAIRILN</sequence>
<evidence type="ECO:0000313" key="13">
    <source>
        <dbReference type="EMBL" id="KAJ2867428.1"/>
    </source>
</evidence>
<feature type="region of interest" description="Disordered" evidence="10">
    <location>
        <begin position="858"/>
        <end position="879"/>
    </location>
</feature>
<feature type="domain" description="MATH" evidence="11">
    <location>
        <begin position="80"/>
        <end position="218"/>
    </location>
</feature>
<dbReference type="Gene3D" id="3.10.20.90">
    <property type="entry name" value="Phosphatidylinositol 3-kinase Catalytic Subunit, Chain A, domain 1"/>
    <property type="match status" value="2"/>
</dbReference>
<comment type="catalytic activity">
    <reaction evidence="1">
        <text>Thiol-dependent hydrolysis of ester, thioester, amide, peptide and isopeptide bonds formed by the C-terminal Gly of ubiquitin (a 76-residue protein attached to proteins as an intracellular targeting signal).</text>
        <dbReference type="EC" id="3.4.19.12"/>
    </reaction>
</comment>
<dbReference type="InterPro" id="IPR008974">
    <property type="entry name" value="TRAF-like"/>
</dbReference>
<dbReference type="GO" id="GO:0031647">
    <property type="term" value="P:regulation of protein stability"/>
    <property type="evidence" value="ECO:0007669"/>
    <property type="project" value="TreeGrafter"/>
</dbReference>
<dbReference type="GO" id="GO:0006508">
    <property type="term" value="P:proteolysis"/>
    <property type="evidence" value="ECO:0007669"/>
    <property type="project" value="UniProtKB-KW"/>
</dbReference>
<accession>A0A9W8IPX5</accession>
<evidence type="ECO:0000259" key="11">
    <source>
        <dbReference type="PROSITE" id="PS50144"/>
    </source>
</evidence>
<dbReference type="GO" id="GO:0140492">
    <property type="term" value="F:metal-dependent deubiquitinase activity"/>
    <property type="evidence" value="ECO:0007669"/>
    <property type="project" value="UniProtKB-ARBA"/>
</dbReference>
<dbReference type="InterPro" id="IPR029346">
    <property type="entry name" value="USP_C"/>
</dbReference>
<evidence type="ECO:0000313" key="14">
    <source>
        <dbReference type="Proteomes" id="UP001140074"/>
    </source>
</evidence>
<dbReference type="PROSITE" id="PS00972">
    <property type="entry name" value="USP_1"/>
    <property type="match status" value="1"/>
</dbReference>
<dbReference type="InterPro" id="IPR002083">
    <property type="entry name" value="MATH/TRAF_dom"/>
</dbReference>
<evidence type="ECO:0000256" key="4">
    <source>
        <dbReference type="ARBA" id="ARBA00012759"/>
    </source>
</evidence>
<dbReference type="PROSITE" id="PS50235">
    <property type="entry name" value="USP_3"/>
    <property type="match status" value="1"/>
</dbReference>
<dbReference type="PANTHER" id="PTHR24006">
    <property type="entry name" value="UBIQUITIN CARBOXYL-TERMINAL HYDROLASE"/>
    <property type="match status" value="1"/>
</dbReference>
<dbReference type="InterPro" id="IPR024729">
    <property type="entry name" value="USP7_ICP0-binding_dom"/>
</dbReference>
<keyword evidence="8" id="KW-0788">Thiol protease</keyword>
<dbReference type="Pfam" id="PF14533">
    <property type="entry name" value="USP7_C2"/>
    <property type="match status" value="1"/>
</dbReference>
<feature type="region of interest" description="Disordered" evidence="10">
    <location>
        <begin position="1185"/>
        <end position="1236"/>
    </location>
</feature>
<dbReference type="InterPro" id="IPR018200">
    <property type="entry name" value="USP_CS"/>
</dbReference>
<dbReference type="CDD" id="cd02659">
    <property type="entry name" value="peptidase_C19C"/>
    <property type="match status" value="1"/>
</dbReference>
<dbReference type="PROSITE" id="PS00973">
    <property type="entry name" value="USP_2"/>
    <property type="match status" value="1"/>
</dbReference>
<dbReference type="Pfam" id="PF22486">
    <property type="entry name" value="MATH_2"/>
    <property type="match status" value="1"/>
</dbReference>
<evidence type="ECO:0000256" key="10">
    <source>
        <dbReference type="SAM" id="MobiDB-lite"/>
    </source>
</evidence>
<dbReference type="GO" id="GO:0005829">
    <property type="term" value="C:cytosol"/>
    <property type="evidence" value="ECO:0007669"/>
    <property type="project" value="TreeGrafter"/>
</dbReference>
<evidence type="ECO:0000256" key="1">
    <source>
        <dbReference type="ARBA" id="ARBA00000707"/>
    </source>
</evidence>
<feature type="region of interest" description="Disordered" evidence="10">
    <location>
        <begin position="1"/>
        <end position="43"/>
    </location>
</feature>
<feature type="compositionally biased region" description="Basic and acidic residues" evidence="10">
    <location>
        <begin position="15"/>
        <end position="26"/>
    </location>
</feature>
<dbReference type="Gene3D" id="2.60.210.10">
    <property type="entry name" value="Apoptosis, Tumor Necrosis Factor Receptor Associated Protein 2, Chain A"/>
    <property type="match status" value="1"/>
</dbReference>
<dbReference type="Proteomes" id="UP001140074">
    <property type="component" value="Unassembled WGS sequence"/>
</dbReference>
<dbReference type="Pfam" id="PF00443">
    <property type="entry name" value="UCH"/>
    <property type="match status" value="1"/>
</dbReference>
<dbReference type="Gene3D" id="3.90.70.10">
    <property type="entry name" value="Cysteine proteinases"/>
    <property type="match status" value="1"/>
</dbReference>
<dbReference type="GO" id="GO:0004843">
    <property type="term" value="F:cysteine-type deubiquitinase activity"/>
    <property type="evidence" value="ECO:0007669"/>
    <property type="project" value="UniProtKB-EC"/>
</dbReference>
<protein>
    <recommendedName>
        <fullName evidence="4">ubiquitinyl hydrolase 1</fullName>
        <ecNumber evidence="4">3.4.19.12</ecNumber>
    </recommendedName>
</protein>
<evidence type="ECO:0000256" key="9">
    <source>
        <dbReference type="ARBA" id="ARBA00023242"/>
    </source>
</evidence>
<evidence type="ECO:0000256" key="3">
    <source>
        <dbReference type="ARBA" id="ARBA00009085"/>
    </source>
</evidence>
<keyword evidence="14" id="KW-1185">Reference proteome</keyword>
<evidence type="ECO:0000256" key="8">
    <source>
        <dbReference type="ARBA" id="ARBA00022807"/>
    </source>
</evidence>
<proteinExistence type="inferred from homology"/>
<organism evidence="13 14">
    <name type="scientific">Coemansia aciculifera</name>
    <dbReference type="NCBI Taxonomy" id="417176"/>
    <lineage>
        <taxon>Eukaryota</taxon>
        <taxon>Fungi</taxon>
        <taxon>Fungi incertae sedis</taxon>
        <taxon>Zoopagomycota</taxon>
        <taxon>Kickxellomycotina</taxon>
        <taxon>Kickxellomycetes</taxon>
        <taxon>Kickxellales</taxon>
        <taxon>Kickxellaceae</taxon>
        <taxon>Coemansia</taxon>
    </lineage>
</organism>
<comment type="caution">
    <text evidence="13">The sequence shown here is derived from an EMBL/GenBank/DDBJ whole genome shotgun (WGS) entry which is preliminary data.</text>
</comment>
<evidence type="ECO:0000256" key="7">
    <source>
        <dbReference type="ARBA" id="ARBA00022801"/>
    </source>
</evidence>
<gene>
    <name evidence="13" type="primary">UBP15</name>
    <name evidence="13" type="ORF">GGH94_000817</name>
</gene>
<dbReference type="SUPFAM" id="SSF54001">
    <property type="entry name" value="Cysteine proteinases"/>
    <property type="match status" value="1"/>
</dbReference>
<dbReference type="SUPFAM" id="SSF49599">
    <property type="entry name" value="TRAF domain-like"/>
    <property type="match status" value="1"/>
</dbReference>
<evidence type="ECO:0000259" key="12">
    <source>
        <dbReference type="PROSITE" id="PS50235"/>
    </source>
</evidence>